<dbReference type="RefSeq" id="WP_132632910.1">
    <property type="nucleotide sequence ID" value="NZ_SMLD01000066.1"/>
</dbReference>
<name>A0A4R5FAE6_9ACTN</name>
<dbReference type="AlphaFoldDB" id="A0A4R5FAE6"/>
<keyword evidence="2" id="KW-1185">Reference proteome</keyword>
<comment type="caution">
    <text evidence="1">The sequence shown here is derived from an EMBL/GenBank/DDBJ whole genome shotgun (WGS) entry which is preliminary data.</text>
</comment>
<proteinExistence type="predicted"/>
<dbReference type="EMBL" id="SMLD01000066">
    <property type="protein sequence ID" value="TDE45742.1"/>
    <property type="molecule type" value="Genomic_DNA"/>
</dbReference>
<evidence type="ECO:0000313" key="2">
    <source>
        <dbReference type="Proteomes" id="UP000295136"/>
    </source>
</evidence>
<reference evidence="1 2" key="1">
    <citation type="submission" date="2019-03" db="EMBL/GenBank/DDBJ databases">
        <title>Draft genome sequences of novel Actinobacteria.</title>
        <authorList>
            <person name="Sahin N."/>
            <person name="Ay H."/>
            <person name="Saygin H."/>
        </authorList>
    </citation>
    <scope>NUCLEOTIDE SEQUENCE [LARGE SCALE GENOMIC DNA]</scope>
    <source>
        <strain evidence="1 2">6K102</strain>
    </source>
</reference>
<protein>
    <submittedName>
        <fullName evidence="1">Uncharacterized protein</fullName>
    </submittedName>
</protein>
<dbReference type="Proteomes" id="UP000295136">
    <property type="component" value="Unassembled WGS sequence"/>
</dbReference>
<gene>
    <name evidence="1" type="ORF">E1295_24175</name>
</gene>
<accession>A0A4R5FAE6</accession>
<sequence>MSEITRDDAIEALRFVIDIDALTESQIILANPIFISRDESISRLELAEVDAAVAALNDARQESNSRLQWESGFECLLVRNSDRPSPVRNLGEVSSQDENGIIYSIGGPSLAFMINLLHVLRIENKRPSIRLMNVRRRLRDRAYYAPGRAREELEVPVTFESVLADMGIVTTLRIRAAKSRSDFKEIGEAFLFEVAYNYDDSYLIASDLDPILGLRTMRRRGRSPEAMDAPRMIYSSDLVHHYQLALSADSPMLKFISYYHILEHFFEKVFNDDRVDQVRRKIADPSFSLRRSKDVQGVINVILASQKQVRDEGGVDEQRSCFLVLDRYVQIQRLVADLNAFDQNLIAYYKLNSPSFSDNTPVDLSDKQHEKVKKALAKRIYQTRNALVHAKDGAKPKYFPFVNDSELTQEIPLLRFCAEQVVIAHGKII</sequence>
<organism evidence="1 2">
    <name type="scientific">Nonomuraea mesophila</name>
    <dbReference type="NCBI Taxonomy" id="2530382"/>
    <lineage>
        <taxon>Bacteria</taxon>
        <taxon>Bacillati</taxon>
        <taxon>Actinomycetota</taxon>
        <taxon>Actinomycetes</taxon>
        <taxon>Streptosporangiales</taxon>
        <taxon>Streptosporangiaceae</taxon>
        <taxon>Nonomuraea</taxon>
    </lineage>
</organism>
<evidence type="ECO:0000313" key="1">
    <source>
        <dbReference type="EMBL" id="TDE45742.1"/>
    </source>
</evidence>